<keyword evidence="1" id="KW-0175">Coiled coil</keyword>
<sequence length="266" mass="29331">MMTVSAPWHESGTFWTIFVGAVVAIGVGIFSAYSNYRTVNPKRLFSYCLRKNTSLLNASHRASDALGVTHGTTQLNRPRVVEIEVKNEGRMAVTAQDFHGGESVEFDVGAPIIALLEKGTVPSHHRVPNVSFTGSVLKIEPSLLSSKQSASFTLLVDGPRADMECRSPLINIPVKERKPEDPPTPAQVRYAKRSLRVASAIMVSCVLLLGYSFYMAKQVDSVLDDSGRIQKDTQKMLDEARRVKGEAERLRREAGELVQESSGDRR</sequence>
<feature type="coiled-coil region" evidence="1">
    <location>
        <begin position="233"/>
        <end position="260"/>
    </location>
</feature>
<organism evidence="3 4">
    <name type="scientific">Streptomyces massasporeus</name>
    <dbReference type="NCBI Taxonomy" id="67324"/>
    <lineage>
        <taxon>Bacteria</taxon>
        <taxon>Bacillati</taxon>
        <taxon>Actinomycetota</taxon>
        <taxon>Actinomycetes</taxon>
        <taxon>Kitasatosporales</taxon>
        <taxon>Streptomycetaceae</taxon>
        <taxon>Streptomyces</taxon>
    </lineage>
</organism>
<evidence type="ECO:0000256" key="1">
    <source>
        <dbReference type="SAM" id="Coils"/>
    </source>
</evidence>
<dbReference type="EMBL" id="JBIAFP010000009">
    <property type="protein sequence ID" value="MFE9226389.1"/>
    <property type="molecule type" value="Genomic_DNA"/>
</dbReference>
<feature type="transmembrane region" description="Helical" evidence="2">
    <location>
        <begin position="12"/>
        <end position="33"/>
    </location>
</feature>
<dbReference type="Proteomes" id="UP001601288">
    <property type="component" value="Unassembled WGS sequence"/>
</dbReference>
<name>A0ABW6LF37_9ACTN</name>
<keyword evidence="2" id="KW-1133">Transmembrane helix</keyword>
<keyword evidence="4" id="KW-1185">Reference proteome</keyword>
<reference evidence="3 4" key="1">
    <citation type="submission" date="2024-10" db="EMBL/GenBank/DDBJ databases">
        <title>The Natural Products Discovery Center: Release of the First 8490 Sequenced Strains for Exploring Actinobacteria Biosynthetic Diversity.</title>
        <authorList>
            <person name="Kalkreuter E."/>
            <person name="Kautsar S.A."/>
            <person name="Yang D."/>
            <person name="Bader C.D."/>
            <person name="Teijaro C.N."/>
            <person name="Fluegel L."/>
            <person name="Davis C.M."/>
            <person name="Simpson J.R."/>
            <person name="Lauterbach L."/>
            <person name="Steele A.D."/>
            <person name="Gui C."/>
            <person name="Meng S."/>
            <person name="Li G."/>
            <person name="Viehrig K."/>
            <person name="Ye F."/>
            <person name="Su P."/>
            <person name="Kiefer A.F."/>
            <person name="Nichols A."/>
            <person name="Cepeda A.J."/>
            <person name="Yan W."/>
            <person name="Fan B."/>
            <person name="Jiang Y."/>
            <person name="Adhikari A."/>
            <person name="Zheng C.-J."/>
            <person name="Schuster L."/>
            <person name="Cowan T.M."/>
            <person name="Smanski M.J."/>
            <person name="Chevrette M.G."/>
            <person name="De Carvalho L.P.S."/>
            <person name="Shen B."/>
        </authorList>
    </citation>
    <scope>NUCLEOTIDE SEQUENCE [LARGE SCALE GENOMIC DNA]</scope>
    <source>
        <strain evidence="3 4">NPDC007066</strain>
    </source>
</reference>
<accession>A0ABW6LF37</accession>
<dbReference type="RefSeq" id="WP_358279140.1">
    <property type="nucleotide sequence ID" value="NZ_JBEYGJ010000004.1"/>
</dbReference>
<gene>
    <name evidence="3" type="ORF">ACFYM3_17475</name>
</gene>
<evidence type="ECO:0000313" key="3">
    <source>
        <dbReference type="EMBL" id="MFE9226389.1"/>
    </source>
</evidence>
<keyword evidence="2" id="KW-0812">Transmembrane</keyword>
<protein>
    <submittedName>
        <fullName evidence="3">Uncharacterized protein</fullName>
    </submittedName>
</protein>
<feature type="transmembrane region" description="Helical" evidence="2">
    <location>
        <begin position="197"/>
        <end position="216"/>
    </location>
</feature>
<evidence type="ECO:0000313" key="4">
    <source>
        <dbReference type="Proteomes" id="UP001601288"/>
    </source>
</evidence>
<proteinExistence type="predicted"/>
<evidence type="ECO:0000256" key="2">
    <source>
        <dbReference type="SAM" id="Phobius"/>
    </source>
</evidence>
<keyword evidence="2" id="KW-0472">Membrane</keyword>
<comment type="caution">
    <text evidence="3">The sequence shown here is derived from an EMBL/GenBank/DDBJ whole genome shotgun (WGS) entry which is preliminary data.</text>
</comment>